<keyword evidence="6" id="KW-0072">Autophagy</keyword>
<sequence length="175" mass="19255">MPGFGFMERVTTTMKQRRATIVDDVAQDLAIDEETVDCAAAPPKALHEVVCRQYIVLSPTFQVPTFYFSADDSSGAPLVLTEVSQIPLFRRDAFDGAQVTACAIGQASATFPILSFGDHPTLDVPCWYLHPCGTSAAVDEILEATKDDGFEAEDYHLRWLEAWFTVLSTILDFGI</sequence>
<evidence type="ECO:0000313" key="8">
    <source>
        <dbReference type="EMBL" id="KIM68607.1"/>
    </source>
</evidence>
<dbReference type="Proteomes" id="UP000053989">
    <property type="component" value="Unassembled WGS sequence"/>
</dbReference>
<evidence type="ECO:0000256" key="4">
    <source>
        <dbReference type="ARBA" id="ARBA00022786"/>
    </source>
</evidence>
<reference evidence="8 9" key="1">
    <citation type="submission" date="2014-04" db="EMBL/GenBank/DDBJ databases">
        <authorList>
            <consortium name="DOE Joint Genome Institute"/>
            <person name="Kuo A."/>
            <person name="Kohler A."/>
            <person name="Nagy L.G."/>
            <person name="Floudas D."/>
            <person name="Copeland A."/>
            <person name="Barry K.W."/>
            <person name="Cichocki N."/>
            <person name="Veneault-Fourrey C."/>
            <person name="LaButti K."/>
            <person name="Lindquist E.A."/>
            <person name="Lipzen A."/>
            <person name="Lundell T."/>
            <person name="Morin E."/>
            <person name="Murat C."/>
            <person name="Sun H."/>
            <person name="Tunlid A."/>
            <person name="Henrissat B."/>
            <person name="Grigoriev I.V."/>
            <person name="Hibbett D.S."/>
            <person name="Martin F."/>
            <person name="Nordberg H.P."/>
            <person name="Cantor M.N."/>
            <person name="Hua S.X."/>
        </authorList>
    </citation>
    <scope>NUCLEOTIDE SEQUENCE [LARGE SCALE GENOMIC DNA]</scope>
    <source>
        <strain evidence="8 9">Foug A</strain>
    </source>
</reference>
<dbReference type="PANTHER" id="PTHR14957">
    <property type="entry name" value="UBIQUITIN-LIKE-CONJUGATING ENZYME ATG10"/>
    <property type="match status" value="1"/>
</dbReference>
<dbReference type="Gene3D" id="3.30.1460.50">
    <property type="match status" value="1"/>
</dbReference>
<dbReference type="InterPro" id="IPR007135">
    <property type="entry name" value="Atg3/Atg10"/>
</dbReference>
<keyword evidence="9" id="KW-1185">Reference proteome</keyword>
<evidence type="ECO:0000256" key="3">
    <source>
        <dbReference type="ARBA" id="ARBA00022679"/>
    </source>
</evidence>
<evidence type="ECO:0000256" key="6">
    <source>
        <dbReference type="ARBA" id="ARBA00023006"/>
    </source>
</evidence>
<dbReference type="GO" id="GO:0000045">
    <property type="term" value="P:autophagosome assembly"/>
    <property type="evidence" value="ECO:0007669"/>
    <property type="project" value="TreeGrafter"/>
</dbReference>
<keyword evidence="4" id="KW-0833">Ubl conjugation pathway</keyword>
<name>A0A0C3AUI4_9AGAM</name>
<accession>A0A0C3AUI4</accession>
<evidence type="ECO:0000256" key="5">
    <source>
        <dbReference type="ARBA" id="ARBA00022927"/>
    </source>
</evidence>
<keyword evidence="5" id="KW-0813">Transport</keyword>
<dbReference type="EMBL" id="KN822008">
    <property type="protein sequence ID" value="KIM68607.1"/>
    <property type="molecule type" value="Genomic_DNA"/>
</dbReference>
<dbReference type="PANTHER" id="PTHR14957:SF1">
    <property type="entry name" value="UBIQUITIN-LIKE-CONJUGATING ENZYME ATG10"/>
    <property type="match status" value="1"/>
</dbReference>
<dbReference type="GO" id="GO:0005829">
    <property type="term" value="C:cytosol"/>
    <property type="evidence" value="ECO:0007669"/>
    <property type="project" value="TreeGrafter"/>
</dbReference>
<dbReference type="InParanoid" id="A0A0C3AUI4"/>
<dbReference type="GO" id="GO:0015031">
    <property type="term" value="P:protein transport"/>
    <property type="evidence" value="ECO:0007669"/>
    <property type="project" value="UniProtKB-KW"/>
</dbReference>
<protein>
    <recommendedName>
        <fullName evidence="2">Ubiquitin-like-conjugating enzyme ATG10</fullName>
    </recommendedName>
    <alternativeName>
        <fullName evidence="7">Autophagy-related protein 10</fullName>
    </alternativeName>
</protein>
<dbReference type="GO" id="GO:0032446">
    <property type="term" value="P:protein modification by small protein conjugation"/>
    <property type="evidence" value="ECO:0007669"/>
    <property type="project" value="TreeGrafter"/>
</dbReference>
<dbReference type="OrthoDB" id="4089664at2759"/>
<dbReference type="GO" id="GO:0000422">
    <property type="term" value="P:autophagy of mitochondrion"/>
    <property type="evidence" value="ECO:0007669"/>
    <property type="project" value="TreeGrafter"/>
</dbReference>
<evidence type="ECO:0000313" key="9">
    <source>
        <dbReference type="Proteomes" id="UP000053989"/>
    </source>
</evidence>
<organism evidence="8 9">
    <name type="scientific">Scleroderma citrinum Foug A</name>
    <dbReference type="NCBI Taxonomy" id="1036808"/>
    <lineage>
        <taxon>Eukaryota</taxon>
        <taxon>Fungi</taxon>
        <taxon>Dikarya</taxon>
        <taxon>Basidiomycota</taxon>
        <taxon>Agaricomycotina</taxon>
        <taxon>Agaricomycetes</taxon>
        <taxon>Agaricomycetidae</taxon>
        <taxon>Boletales</taxon>
        <taxon>Sclerodermatineae</taxon>
        <taxon>Sclerodermataceae</taxon>
        <taxon>Scleroderma</taxon>
    </lineage>
</organism>
<keyword evidence="5" id="KW-0653">Protein transport</keyword>
<dbReference type="GO" id="GO:0061651">
    <property type="term" value="F:Atg12 conjugating enzyme activity"/>
    <property type="evidence" value="ECO:0007669"/>
    <property type="project" value="TreeGrafter"/>
</dbReference>
<reference evidence="9" key="2">
    <citation type="submission" date="2015-01" db="EMBL/GenBank/DDBJ databases">
        <title>Evolutionary Origins and Diversification of the Mycorrhizal Mutualists.</title>
        <authorList>
            <consortium name="DOE Joint Genome Institute"/>
            <consortium name="Mycorrhizal Genomics Consortium"/>
            <person name="Kohler A."/>
            <person name="Kuo A."/>
            <person name="Nagy L.G."/>
            <person name="Floudas D."/>
            <person name="Copeland A."/>
            <person name="Barry K.W."/>
            <person name="Cichocki N."/>
            <person name="Veneault-Fourrey C."/>
            <person name="LaButti K."/>
            <person name="Lindquist E.A."/>
            <person name="Lipzen A."/>
            <person name="Lundell T."/>
            <person name="Morin E."/>
            <person name="Murat C."/>
            <person name="Riley R."/>
            <person name="Ohm R."/>
            <person name="Sun H."/>
            <person name="Tunlid A."/>
            <person name="Henrissat B."/>
            <person name="Grigoriev I.V."/>
            <person name="Hibbett D.S."/>
            <person name="Martin F."/>
        </authorList>
    </citation>
    <scope>NUCLEOTIDE SEQUENCE [LARGE SCALE GENOMIC DNA]</scope>
    <source>
        <strain evidence="9">Foug A</strain>
    </source>
</reference>
<dbReference type="HOGENOM" id="CLU_072332_2_1_1"/>
<evidence type="ECO:0000256" key="2">
    <source>
        <dbReference type="ARBA" id="ARBA00021099"/>
    </source>
</evidence>
<keyword evidence="3" id="KW-0808">Transferase</keyword>
<comment type="similarity">
    <text evidence="1">Belongs to the ATG10 family.</text>
</comment>
<gene>
    <name evidence="8" type="ORF">SCLCIDRAFT_1208800</name>
</gene>
<dbReference type="Pfam" id="PF03987">
    <property type="entry name" value="Autophagy_act_C"/>
    <property type="match status" value="1"/>
</dbReference>
<evidence type="ECO:0000256" key="1">
    <source>
        <dbReference type="ARBA" id="ARBA00005696"/>
    </source>
</evidence>
<dbReference type="AlphaFoldDB" id="A0A0C3AUI4"/>
<evidence type="ECO:0000256" key="7">
    <source>
        <dbReference type="ARBA" id="ARBA00029833"/>
    </source>
</evidence>
<proteinExistence type="inferred from homology"/>